<keyword evidence="6" id="KW-1185">Reference proteome</keyword>
<protein>
    <submittedName>
        <fullName evidence="3">Glycosyltransferase family 9 protein</fullName>
    </submittedName>
</protein>
<dbReference type="Pfam" id="PF01075">
    <property type="entry name" value="Glyco_transf_9"/>
    <property type="match status" value="1"/>
</dbReference>
<dbReference type="EMBL" id="CP128399">
    <property type="protein sequence ID" value="WJW67110.1"/>
    <property type="molecule type" value="Genomic_DNA"/>
</dbReference>
<evidence type="ECO:0000256" key="1">
    <source>
        <dbReference type="ARBA" id="ARBA00022676"/>
    </source>
</evidence>
<keyword evidence="1" id="KW-0328">Glycosyltransferase</keyword>
<proteinExistence type="predicted"/>
<dbReference type="Proteomes" id="UP000521676">
    <property type="component" value="Unassembled WGS sequence"/>
</dbReference>
<evidence type="ECO:0000313" key="5">
    <source>
        <dbReference type="Proteomes" id="UP000521676"/>
    </source>
</evidence>
<dbReference type="SUPFAM" id="SSF53756">
    <property type="entry name" value="UDP-Glycosyltransferase/glycogen phosphorylase"/>
    <property type="match status" value="1"/>
</dbReference>
<dbReference type="GO" id="GO:0008713">
    <property type="term" value="F:ADP-heptose-lipopolysaccharide heptosyltransferase activity"/>
    <property type="evidence" value="ECO:0007669"/>
    <property type="project" value="TreeGrafter"/>
</dbReference>
<dbReference type="CDD" id="cd03789">
    <property type="entry name" value="GT9_LPS_heptosyltransferase"/>
    <property type="match status" value="1"/>
</dbReference>
<evidence type="ECO:0000256" key="2">
    <source>
        <dbReference type="ARBA" id="ARBA00022679"/>
    </source>
</evidence>
<gene>
    <name evidence="3" type="ORF">HXX08_05065</name>
    <name evidence="4" type="ORF">OZ401_000361</name>
</gene>
<keyword evidence="2" id="KW-0808">Transferase</keyword>
<sequence>MSEQKLGFAADPETILVIPFADGIGDFVNMQPILRVIAQRFPKADISVAASSYANYLITPDLPVKIVTPSWFEKEPGPMAQRLRHLISQKVLAWFAGPVLKRELGGNIDLIINTFYLWERNMDFPRYWTPQTPPRPGARHTLDCLAQLLEEELGIEIPQEQRYPRLWITPGASEWAANFISENNLTERQPVALVAESNMKIKKWEAAEWAYLSDTLQEKGHPTLFFAPPDSELIKEIFNLTRNKPLFISTSLDNVTALLKYCSLCVGVDTGLLHIASAIDTRWVGLFGPTNPEVTGPYNRSMGRWVVSAYPRGEGCRNCWKSFKYEDDHCLALNSGSCMDYIDRQTVVELSMELLEAAKVPRL</sequence>
<dbReference type="RefSeq" id="WP_341469005.1">
    <property type="nucleotide sequence ID" value="NZ_CP128399.1"/>
</dbReference>
<dbReference type="InterPro" id="IPR002201">
    <property type="entry name" value="Glyco_trans_9"/>
</dbReference>
<name>A0A8T7LWA8_9CHLR</name>
<dbReference type="GO" id="GO:0009244">
    <property type="term" value="P:lipopolysaccharide core region biosynthetic process"/>
    <property type="evidence" value="ECO:0007669"/>
    <property type="project" value="TreeGrafter"/>
</dbReference>
<dbReference type="Gene3D" id="3.40.50.2000">
    <property type="entry name" value="Glycogen Phosphorylase B"/>
    <property type="match status" value="2"/>
</dbReference>
<dbReference type="InterPro" id="IPR051199">
    <property type="entry name" value="LPS_LOS_Heptosyltrfase"/>
</dbReference>
<reference evidence="4" key="2">
    <citation type="journal article" date="2024" name="Nature">
        <title>Anoxygenic phototroph of the Chloroflexota uses a type I reaction centre.</title>
        <authorList>
            <person name="Tsuji J.M."/>
            <person name="Shaw N.A."/>
            <person name="Nagashima S."/>
            <person name="Venkiteswaran J.J."/>
            <person name="Schiff S.L."/>
            <person name="Watanabe T."/>
            <person name="Fukui M."/>
            <person name="Hanada S."/>
            <person name="Tank M."/>
            <person name="Neufeld J.D."/>
        </authorList>
    </citation>
    <scope>NUCLEOTIDE SEQUENCE</scope>
    <source>
        <strain evidence="4">L227-S17</strain>
    </source>
</reference>
<dbReference type="EMBL" id="JACATZ010000001">
    <property type="protein sequence ID" value="NWJ45233.1"/>
    <property type="molecule type" value="Genomic_DNA"/>
</dbReference>
<evidence type="ECO:0000313" key="6">
    <source>
        <dbReference type="Proteomes" id="UP001431572"/>
    </source>
</evidence>
<dbReference type="PANTHER" id="PTHR30160:SF1">
    <property type="entry name" value="LIPOPOLYSACCHARIDE 1,2-N-ACETYLGLUCOSAMINETRANSFERASE-RELATED"/>
    <property type="match status" value="1"/>
</dbReference>
<organism evidence="3 5">
    <name type="scientific">Candidatus Chlorohelix allophototropha</name>
    <dbReference type="NCBI Taxonomy" id="3003348"/>
    <lineage>
        <taxon>Bacteria</taxon>
        <taxon>Bacillati</taxon>
        <taxon>Chloroflexota</taxon>
        <taxon>Chloroflexia</taxon>
        <taxon>Candidatus Chloroheliales</taxon>
        <taxon>Candidatus Chloroheliaceae</taxon>
        <taxon>Candidatus Chlorohelix</taxon>
    </lineage>
</organism>
<evidence type="ECO:0000313" key="3">
    <source>
        <dbReference type="EMBL" id="NWJ45233.1"/>
    </source>
</evidence>
<dbReference type="AlphaFoldDB" id="A0A8T7LWA8"/>
<accession>A0A8T7LWA8</accession>
<dbReference type="Proteomes" id="UP001431572">
    <property type="component" value="Chromosome 1"/>
</dbReference>
<evidence type="ECO:0000313" key="4">
    <source>
        <dbReference type="EMBL" id="WJW67110.1"/>
    </source>
</evidence>
<dbReference type="PANTHER" id="PTHR30160">
    <property type="entry name" value="TETRAACYLDISACCHARIDE 4'-KINASE-RELATED"/>
    <property type="match status" value="1"/>
</dbReference>
<reference evidence="3 5" key="1">
    <citation type="submission" date="2020-06" db="EMBL/GenBank/DDBJ databases">
        <title>Anoxygenic phototrophic Chloroflexota member uses a Type I reaction center.</title>
        <authorList>
            <person name="Tsuji J.M."/>
            <person name="Shaw N.A."/>
            <person name="Nagashima S."/>
            <person name="Venkiteswaran J."/>
            <person name="Schiff S.L."/>
            <person name="Hanada S."/>
            <person name="Tank M."/>
            <person name="Neufeld J.D."/>
        </authorList>
    </citation>
    <scope>NUCLEOTIDE SEQUENCE [LARGE SCALE GENOMIC DNA]</scope>
    <source>
        <strain evidence="3">L227-S17</strain>
    </source>
</reference>
<dbReference type="GO" id="GO:0005829">
    <property type="term" value="C:cytosol"/>
    <property type="evidence" value="ECO:0007669"/>
    <property type="project" value="TreeGrafter"/>
</dbReference>